<evidence type="ECO:0000256" key="2">
    <source>
        <dbReference type="ARBA" id="ARBA00008974"/>
    </source>
</evidence>
<dbReference type="PANTHER" id="PTHR31806:SF1">
    <property type="entry name" value="PURINE-CYTOSINE PERMEASE FCY2-RELATED"/>
    <property type="match status" value="1"/>
</dbReference>
<evidence type="ECO:0000313" key="10">
    <source>
        <dbReference type="Proteomes" id="UP001498771"/>
    </source>
</evidence>
<feature type="transmembrane region" description="Helical" evidence="8">
    <location>
        <begin position="259"/>
        <end position="281"/>
    </location>
</feature>
<dbReference type="InterPro" id="IPR026030">
    <property type="entry name" value="Pur-cyt_permease_Fcy2/21/22"/>
</dbReference>
<feature type="transmembrane region" description="Helical" evidence="8">
    <location>
        <begin position="86"/>
        <end position="110"/>
    </location>
</feature>
<feature type="transmembrane region" description="Helical" evidence="8">
    <location>
        <begin position="349"/>
        <end position="373"/>
    </location>
</feature>
<keyword evidence="5 8" id="KW-1133">Transmembrane helix</keyword>
<keyword evidence="10" id="KW-1185">Reference proteome</keyword>
<feature type="transmembrane region" description="Helical" evidence="8">
    <location>
        <begin position="496"/>
        <end position="512"/>
    </location>
</feature>
<evidence type="ECO:0000256" key="1">
    <source>
        <dbReference type="ARBA" id="ARBA00004141"/>
    </source>
</evidence>
<dbReference type="PANTHER" id="PTHR31806">
    <property type="entry name" value="PURINE-CYTOSINE PERMEASE FCY2-RELATED"/>
    <property type="match status" value="1"/>
</dbReference>
<reference evidence="9 10" key="1">
    <citation type="submission" date="2024-03" db="EMBL/GenBank/DDBJ databases">
        <title>Genome-scale model development and genomic sequencing of the oleaginous clade Lipomyces.</title>
        <authorList>
            <consortium name="Lawrence Berkeley National Laboratory"/>
            <person name="Czajka J.J."/>
            <person name="Han Y."/>
            <person name="Kim J."/>
            <person name="Mondo S.J."/>
            <person name="Hofstad B.A."/>
            <person name="Robles A."/>
            <person name="Haridas S."/>
            <person name="Riley R."/>
            <person name="LaButti K."/>
            <person name="Pangilinan J."/>
            <person name="Andreopoulos W."/>
            <person name="Lipzen A."/>
            <person name="Yan J."/>
            <person name="Wang M."/>
            <person name="Ng V."/>
            <person name="Grigoriev I.V."/>
            <person name="Spatafora J.W."/>
            <person name="Magnuson J.K."/>
            <person name="Baker S.E."/>
            <person name="Pomraning K.R."/>
        </authorList>
    </citation>
    <scope>NUCLEOTIDE SEQUENCE [LARGE SCALE GENOMIC DNA]</scope>
    <source>
        <strain evidence="9 10">Phaff 52-87</strain>
    </source>
</reference>
<evidence type="ECO:0000256" key="4">
    <source>
        <dbReference type="ARBA" id="ARBA00022692"/>
    </source>
</evidence>
<evidence type="ECO:0000256" key="3">
    <source>
        <dbReference type="ARBA" id="ARBA00022448"/>
    </source>
</evidence>
<protein>
    <submittedName>
        <fullName evidence="9">NCS1 family nucleobase:cation symporter-1</fullName>
    </submittedName>
</protein>
<gene>
    <name evidence="9" type="ORF">BZA70DRAFT_300052</name>
</gene>
<feature type="transmembrane region" description="Helical" evidence="8">
    <location>
        <begin position="420"/>
        <end position="439"/>
    </location>
</feature>
<comment type="similarity">
    <text evidence="2 7">Belongs to the purine-cytosine permease (2.A.39) family.</text>
</comment>
<keyword evidence="4 8" id="KW-0812">Transmembrane</keyword>
<feature type="transmembrane region" description="Helical" evidence="8">
    <location>
        <begin position="385"/>
        <end position="408"/>
    </location>
</feature>
<sequence length="522" mass="57886">MAEVDIEKKVNSEELYDEKYASVAAGETVVISEDDSSDDYSGTKEPSTGIIGKLENFARKYKMELIGIDPVPEDQRNDRNVWTPAYFWWAANLVMPPVSIGCLGISTFGLSFWDSALVIIFFNALGCLPVAFYSMFGPIYGLRQMVFSRFWFGYHGVKIFGVLNVIGCVCWTALNTIVAASLLHSVNDGQMPSWAGIMVVALGTLILGMFGYKLVHAYERWSWIFTFVILWILIARLKMSDNFAAGTMPTGPFEAGNVLSYGSVIFGGTNGWATYACDYAVYQKKDASRSKIFWSVFGSLFLSLTFTTLIGAVIMAAAVNYQPWADSYDEGSVGGLVYSILVTNSLHGFGKFCVVFFALSCIGISVVNIYSLAFSMQIISHYFAIIPRFVWSTIGTGVYFGISMGAYYSFNTFMSNFMSIIAYWICIYEGISLAEHFIFRKGDMYGYDVSQINNPKAMPPGFASTFSFCVGVAGAVLGMDQVWYAGPIAVACKGDVGWQFALIFSFVAYVCTRPIERHFFHR</sequence>
<feature type="transmembrane region" description="Helical" evidence="8">
    <location>
        <begin position="221"/>
        <end position="239"/>
    </location>
</feature>
<evidence type="ECO:0000256" key="7">
    <source>
        <dbReference type="PIRNR" id="PIRNR002744"/>
    </source>
</evidence>
<comment type="caution">
    <text evidence="9">The sequence shown here is derived from an EMBL/GenBank/DDBJ whole genome shotgun (WGS) entry which is preliminary data.</text>
</comment>
<proteinExistence type="inferred from homology"/>
<feature type="transmembrane region" description="Helical" evidence="8">
    <location>
        <begin position="460"/>
        <end position="484"/>
    </location>
</feature>
<dbReference type="EMBL" id="JBBJBU010000012">
    <property type="protein sequence ID" value="KAK7203388.1"/>
    <property type="molecule type" value="Genomic_DNA"/>
</dbReference>
<dbReference type="Gene3D" id="1.10.4160.10">
    <property type="entry name" value="Hydantoin permease"/>
    <property type="match status" value="1"/>
</dbReference>
<keyword evidence="3 7" id="KW-0813">Transport</keyword>
<feature type="transmembrane region" description="Helical" evidence="8">
    <location>
        <begin position="293"/>
        <end position="319"/>
    </location>
</feature>
<accession>A0ABR1F2V7</accession>
<evidence type="ECO:0000256" key="5">
    <source>
        <dbReference type="ARBA" id="ARBA00022989"/>
    </source>
</evidence>
<dbReference type="Proteomes" id="UP001498771">
    <property type="component" value="Unassembled WGS sequence"/>
</dbReference>
<organism evidence="9 10">
    <name type="scientific">Myxozyma melibiosi</name>
    <dbReference type="NCBI Taxonomy" id="54550"/>
    <lineage>
        <taxon>Eukaryota</taxon>
        <taxon>Fungi</taxon>
        <taxon>Dikarya</taxon>
        <taxon>Ascomycota</taxon>
        <taxon>Saccharomycotina</taxon>
        <taxon>Lipomycetes</taxon>
        <taxon>Lipomycetales</taxon>
        <taxon>Lipomycetaceae</taxon>
        <taxon>Myxozyma</taxon>
    </lineage>
</organism>
<evidence type="ECO:0000256" key="6">
    <source>
        <dbReference type="ARBA" id="ARBA00023136"/>
    </source>
</evidence>
<dbReference type="PIRSF" id="PIRSF002744">
    <property type="entry name" value="Pur-cyt_permease"/>
    <property type="match status" value="1"/>
</dbReference>
<dbReference type="RefSeq" id="XP_064766421.1">
    <property type="nucleotide sequence ID" value="XM_064914685.1"/>
</dbReference>
<feature type="transmembrane region" description="Helical" evidence="8">
    <location>
        <begin position="157"/>
        <end position="182"/>
    </location>
</feature>
<name>A0ABR1F2V7_9ASCO</name>
<dbReference type="GeneID" id="90040197"/>
<feature type="transmembrane region" description="Helical" evidence="8">
    <location>
        <begin position="194"/>
        <end position="214"/>
    </location>
</feature>
<keyword evidence="6 7" id="KW-0472">Membrane</keyword>
<feature type="transmembrane region" description="Helical" evidence="8">
    <location>
        <begin position="116"/>
        <end position="136"/>
    </location>
</feature>
<evidence type="ECO:0000313" key="9">
    <source>
        <dbReference type="EMBL" id="KAK7203388.1"/>
    </source>
</evidence>
<evidence type="ECO:0000256" key="8">
    <source>
        <dbReference type="SAM" id="Phobius"/>
    </source>
</evidence>
<dbReference type="Pfam" id="PF02133">
    <property type="entry name" value="Transp_cyt_pur"/>
    <property type="match status" value="1"/>
</dbReference>
<dbReference type="InterPro" id="IPR001248">
    <property type="entry name" value="Pur-cyt_permease"/>
</dbReference>
<comment type="subcellular location">
    <subcellularLocation>
        <location evidence="1">Membrane</location>
        <topology evidence="1">Multi-pass membrane protein</topology>
    </subcellularLocation>
</comment>